<evidence type="ECO:0000313" key="3">
    <source>
        <dbReference type="Proteomes" id="UP000694403"/>
    </source>
</evidence>
<name>A0A8C3SPS2_CHESE</name>
<dbReference type="Proteomes" id="UP000694403">
    <property type="component" value="Unplaced"/>
</dbReference>
<feature type="region of interest" description="Disordered" evidence="1">
    <location>
        <begin position="9"/>
        <end position="53"/>
    </location>
</feature>
<dbReference type="AlphaFoldDB" id="A0A8C3SPS2"/>
<reference evidence="2" key="2">
    <citation type="submission" date="2025-09" db="UniProtKB">
        <authorList>
            <consortium name="Ensembl"/>
        </authorList>
    </citation>
    <scope>IDENTIFICATION</scope>
</reference>
<dbReference type="Ensembl" id="ENSCSRT00000017845.1">
    <property type="protein sequence ID" value="ENSCSRP00000017056.1"/>
    <property type="gene ID" value="ENSCSRG00000013114.1"/>
</dbReference>
<protein>
    <submittedName>
        <fullName evidence="2">Uncharacterized protein</fullName>
    </submittedName>
</protein>
<organism evidence="2 3">
    <name type="scientific">Chelydra serpentina</name>
    <name type="common">Snapping turtle</name>
    <name type="synonym">Testudo serpentina</name>
    <dbReference type="NCBI Taxonomy" id="8475"/>
    <lineage>
        <taxon>Eukaryota</taxon>
        <taxon>Metazoa</taxon>
        <taxon>Chordata</taxon>
        <taxon>Craniata</taxon>
        <taxon>Vertebrata</taxon>
        <taxon>Euteleostomi</taxon>
        <taxon>Archelosauria</taxon>
        <taxon>Testudinata</taxon>
        <taxon>Testudines</taxon>
        <taxon>Cryptodira</taxon>
        <taxon>Durocryptodira</taxon>
        <taxon>Americhelydia</taxon>
        <taxon>Chelydroidea</taxon>
        <taxon>Chelydridae</taxon>
        <taxon>Chelydra</taxon>
    </lineage>
</organism>
<keyword evidence="3" id="KW-1185">Reference proteome</keyword>
<proteinExistence type="predicted"/>
<evidence type="ECO:0000313" key="2">
    <source>
        <dbReference type="Ensembl" id="ENSCSRP00000017056.1"/>
    </source>
</evidence>
<reference evidence="2" key="1">
    <citation type="submission" date="2025-08" db="UniProtKB">
        <authorList>
            <consortium name="Ensembl"/>
        </authorList>
    </citation>
    <scope>IDENTIFICATION</scope>
</reference>
<accession>A0A8C3SPS2</accession>
<sequence length="53" mass="5417">VGELCQRALGNAGAGRLHGREAAGPGAHHRHGHCADLQGPAGRRVGTRGQREG</sequence>
<evidence type="ECO:0000256" key="1">
    <source>
        <dbReference type="SAM" id="MobiDB-lite"/>
    </source>
</evidence>